<reference evidence="10 11" key="1">
    <citation type="submission" date="2024-04" db="EMBL/GenBank/DDBJ databases">
        <title>Flavobacterium sp. DGU11 16S ribosomal RNA gene Genome sequencing and assembly.</title>
        <authorList>
            <person name="Park S."/>
        </authorList>
    </citation>
    <scope>NUCLEOTIDE SEQUENCE [LARGE SCALE GENOMIC DNA]</scope>
    <source>
        <strain evidence="10 11">DGU11</strain>
    </source>
</reference>
<evidence type="ECO:0000256" key="3">
    <source>
        <dbReference type="ARBA" id="ARBA00022553"/>
    </source>
</evidence>
<feature type="domain" description="PAS" evidence="8">
    <location>
        <begin position="197"/>
        <end position="240"/>
    </location>
</feature>
<accession>A0ABU9HRG3</accession>
<dbReference type="InterPro" id="IPR013767">
    <property type="entry name" value="PAS_fold"/>
</dbReference>
<comment type="catalytic activity">
    <reaction evidence="1">
        <text>ATP + protein L-histidine = ADP + protein N-phospho-L-histidine.</text>
        <dbReference type="EC" id="2.7.13.3"/>
    </reaction>
</comment>
<keyword evidence="11" id="KW-1185">Reference proteome</keyword>
<dbReference type="InterPro" id="IPR035965">
    <property type="entry name" value="PAS-like_dom_sf"/>
</dbReference>
<dbReference type="PROSITE" id="PS50113">
    <property type="entry name" value="PAC"/>
    <property type="match status" value="5"/>
</dbReference>
<keyword evidence="3" id="KW-0597">Phosphoprotein</keyword>
<dbReference type="Pfam" id="PF08448">
    <property type="entry name" value="PAS_4"/>
    <property type="match status" value="2"/>
</dbReference>
<proteinExistence type="predicted"/>
<dbReference type="Gene3D" id="3.30.450.20">
    <property type="entry name" value="PAS domain"/>
    <property type="match status" value="8"/>
</dbReference>
<keyword evidence="6" id="KW-0175">Coiled coil</keyword>
<dbReference type="InterPro" id="IPR013655">
    <property type="entry name" value="PAS_fold_3"/>
</dbReference>
<dbReference type="InterPro" id="IPR036890">
    <property type="entry name" value="HATPase_C_sf"/>
</dbReference>
<sequence>MENNNYPFLRIEGEMAQLTRNFNWAATPVGPISEWPISLRNTVAMVLSSKFPMFLWWGEDLTQFYNDAYLPSLGNNGKHPQALGQKGFDCWPEIWDTINPLIQKVRSEGISAWHEDMLLPIYRNGQMEDVYWTFSYSAVMGDTGAIEGVLVICTETTDKVNNLKSLEESRDQLEFAIDATELGTWDFNPLTGKFSGNSRLKEWFGLKPKEEIPLDSATNVIAEKDRENVKEAIEKALQYESGGRYNIEFTIIHPITKQERLVKAKGRAWFDENNVACRFNGTLQDISENRKAQEEVAEAAQLADLAIKSAGMGLFRVDLVTGEINYTPMFAYVLTGDIEKRVISRKDFIKYVHPDDFSARAKALEEGITDNEFYYSPRVIWDDGSVHRMVVMGSNSFDSHGNAISFSGTVRDISVLENQRMALEKAETQRRDSDTKFRNVTDSSPTGLWLADETGRITYMNKILADWTGKPYEDLMGHGWADAIIEDDRQRSTVTFLEAIASRTHYDVLFRIRKADASIVWCRAAGDPYYHDDGSYAGYAGYCMDIDEIIEGRKALTHSEERFRAMVEQAPVATCLFTGKDMKIEVANEIMIGYWGKDKSVIGKPLAEGLPELKGQPFLDILDHIYATGVTHSEIEASVKLEVNGVLGEYYFDYTYKPLFDANGKVYAIMDMAVDVTDRVIAQQKIEENRKQLFDSFEQSPVGIAVIDKEELTFSMANTFYGELVGRKPQDILGKPLLEALPEIKGQGFDLLLENVITTGVPFIANEVAAELLRNNVLETIYVDLAYQPMRRGNENVNRILVVATDVTQQVISRRKVELSEAKLKSVIASAPAGIGLFVGRDLVIEMPNQTFVDIVGKGWDVVGKPLCEAMPELVTHGQPFLKILDDVFTTGKMYRSFGDLVKIVQNGELTYKYYNITYTPLFDDNNEVYAILDIAIDVTEAVLARQKAEDAQIALRGAVELAELATWSYNIKESTFSYSERFMDWLGFSENTKNIDEAYKSLPEEYVENLDRKIKEAIVPGSSGLYENEHPVINRLTGQVRIIHAQAQVAYDTAGNPEFLSGSAQDVTKERKLQQQLEFEVKQRTEELEAANAELANANNSLQQNNEELNQFAYIASHDLQEPVRKISIFSKMLEDSLGQIDERPKNYLTKINNSADRMGNLIRDVLSYSQLSKNNDLFDLINLNDIAHDTITDFELTIEQTAAQIECRGLPVIEAIPLQMSQLFGNLISNSLKYVRPGVSPLINISAALLPPGEANFAHSDDKVAYYRIEFRDNGIGFEQEYAERIFQIFQRLHGKTEYSGTGIGLAICKKIVQNHHGHIEASASEGSGAVFRLYLPEKQHIRQS</sequence>
<dbReference type="SMART" id="SM00388">
    <property type="entry name" value="HisKA"/>
    <property type="match status" value="1"/>
</dbReference>
<dbReference type="InterPro" id="IPR013656">
    <property type="entry name" value="PAS_4"/>
</dbReference>
<feature type="domain" description="PAS" evidence="8">
    <location>
        <begin position="689"/>
        <end position="738"/>
    </location>
</feature>
<dbReference type="PROSITE" id="PS50109">
    <property type="entry name" value="HIS_KIN"/>
    <property type="match status" value="1"/>
</dbReference>
<evidence type="ECO:0000313" key="10">
    <source>
        <dbReference type="EMBL" id="MEL1242750.1"/>
    </source>
</evidence>
<dbReference type="SMART" id="SM00086">
    <property type="entry name" value="PAC"/>
    <property type="match status" value="6"/>
</dbReference>
<evidence type="ECO:0000256" key="4">
    <source>
        <dbReference type="ARBA" id="ARBA00022679"/>
    </source>
</evidence>
<dbReference type="EMBL" id="JBBYHR010000001">
    <property type="protein sequence ID" value="MEL1242750.1"/>
    <property type="molecule type" value="Genomic_DNA"/>
</dbReference>
<dbReference type="Pfam" id="PF08447">
    <property type="entry name" value="PAS_3"/>
    <property type="match status" value="1"/>
</dbReference>
<dbReference type="PANTHER" id="PTHR43304:SF1">
    <property type="entry name" value="PAC DOMAIN-CONTAINING PROTEIN"/>
    <property type="match status" value="1"/>
</dbReference>
<dbReference type="SUPFAM" id="SSF55785">
    <property type="entry name" value="PYP-like sensor domain (PAS domain)"/>
    <property type="match status" value="7"/>
</dbReference>
<evidence type="ECO:0000256" key="2">
    <source>
        <dbReference type="ARBA" id="ARBA00012438"/>
    </source>
</evidence>
<dbReference type="InterPro" id="IPR003594">
    <property type="entry name" value="HATPase_dom"/>
</dbReference>
<dbReference type="NCBIfam" id="TIGR00229">
    <property type="entry name" value="sensory_box"/>
    <property type="match status" value="3"/>
</dbReference>
<dbReference type="InterPro" id="IPR000700">
    <property type="entry name" value="PAS-assoc_C"/>
</dbReference>
<feature type="domain" description="PAC" evidence="9">
    <location>
        <begin position="245"/>
        <end position="298"/>
    </location>
</feature>
<evidence type="ECO:0000259" key="9">
    <source>
        <dbReference type="PROSITE" id="PS50113"/>
    </source>
</evidence>
<dbReference type="Pfam" id="PF02518">
    <property type="entry name" value="HATPase_c"/>
    <property type="match status" value="1"/>
</dbReference>
<feature type="domain" description="PAC" evidence="9">
    <location>
        <begin position="1027"/>
        <end position="1080"/>
    </location>
</feature>
<dbReference type="InterPro" id="IPR000014">
    <property type="entry name" value="PAS"/>
</dbReference>
<dbReference type="Gene3D" id="1.10.287.130">
    <property type="match status" value="1"/>
</dbReference>
<dbReference type="CDD" id="cd00082">
    <property type="entry name" value="HisKA"/>
    <property type="match status" value="1"/>
</dbReference>
<dbReference type="InterPro" id="IPR036097">
    <property type="entry name" value="HisK_dim/P_sf"/>
</dbReference>
<dbReference type="InterPro" id="IPR005467">
    <property type="entry name" value="His_kinase_dom"/>
</dbReference>
<dbReference type="PRINTS" id="PR00344">
    <property type="entry name" value="BCTRLSENSOR"/>
</dbReference>
<organism evidence="10 11">
    <name type="scientific">Flavobacterium arundinis</name>
    <dbReference type="NCBI Taxonomy" id="3139143"/>
    <lineage>
        <taxon>Bacteria</taxon>
        <taxon>Pseudomonadati</taxon>
        <taxon>Bacteroidota</taxon>
        <taxon>Flavobacteriia</taxon>
        <taxon>Flavobacteriales</taxon>
        <taxon>Flavobacteriaceae</taxon>
        <taxon>Flavobacterium</taxon>
    </lineage>
</organism>
<dbReference type="SMART" id="SM00387">
    <property type="entry name" value="HATPase_c"/>
    <property type="match status" value="1"/>
</dbReference>
<comment type="caution">
    <text evidence="10">The sequence shown here is derived from an EMBL/GenBank/DDBJ whole genome shotgun (WGS) entry which is preliminary data.</text>
</comment>
<feature type="domain" description="PAC" evidence="9">
    <location>
        <begin position="506"/>
        <end position="558"/>
    </location>
</feature>
<dbReference type="InterPro" id="IPR052162">
    <property type="entry name" value="Sensor_kinase/Photoreceptor"/>
</dbReference>
<dbReference type="InterPro" id="IPR003661">
    <property type="entry name" value="HisK_dim/P_dom"/>
</dbReference>
<evidence type="ECO:0000313" key="11">
    <source>
        <dbReference type="Proteomes" id="UP001464555"/>
    </source>
</evidence>
<dbReference type="Proteomes" id="UP001464555">
    <property type="component" value="Unassembled WGS sequence"/>
</dbReference>
<feature type="coiled-coil region" evidence="6">
    <location>
        <begin position="1075"/>
        <end position="1113"/>
    </location>
</feature>
<dbReference type="Gene3D" id="3.30.565.10">
    <property type="entry name" value="Histidine kinase-like ATPase, C-terminal domain"/>
    <property type="match status" value="1"/>
</dbReference>
<evidence type="ECO:0000259" key="8">
    <source>
        <dbReference type="PROSITE" id="PS50112"/>
    </source>
</evidence>
<dbReference type="Pfam" id="PF00989">
    <property type="entry name" value="PAS"/>
    <property type="match status" value="1"/>
</dbReference>
<evidence type="ECO:0000256" key="5">
    <source>
        <dbReference type="ARBA" id="ARBA00022777"/>
    </source>
</evidence>
<name>A0ABU9HRG3_9FLAO</name>
<protein>
    <recommendedName>
        <fullName evidence="2">histidine kinase</fullName>
        <ecNumber evidence="2">2.7.13.3</ecNumber>
    </recommendedName>
</protein>
<dbReference type="InterPro" id="IPR001610">
    <property type="entry name" value="PAC"/>
</dbReference>
<dbReference type="SMART" id="SM00091">
    <property type="entry name" value="PAS"/>
    <property type="match status" value="5"/>
</dbReference>
<evidence type="ECO:0000259" key="7">
    <source>
        <dbReference type="PROSITE" id="PS50109"/>
    </source>
</evidence>
<keyword evidence="4" id="KW-0808">Transferase</keyword>
<dbReference type="SUPFAM" id="SSF47384">
    <property type="entry name" value="Homodimeric domain of signal transducing histidine kinase"/>
    <property type="match status" value="1"/>
</dbReference>
<evidence type="ECO:0000256" key="6">
    <source>
        <dbReference type="SAM" id="Coils"/>
    </source>
</evidence>
<keyword evidence="5" id="KW-0418">Kinase</keyword>
<dbReference type="PROSITE" id="PS50112">
    <property type="entry name" value="PAS"/>
    <property type="match status" value="3"/>
</dbReference>
<feature type="domain" description="PAC" evidence="9">
    <location>
        <begin position="633"/>
        <end position="688"/>
    </location>
</feature>
<dbReference type="SUPFAM" id="SSF55874">
    <property type="entry name" value="ATPase domain of HSP90 chaperone/DNA topoisomerase II/histidine kinase"/>
    <property type="match status" value="1"/>
</dbReference>
<dbReference type="RefSeq" id="WP_341695075.1">
    <property type="nucleotide sequence ID" value="NZ_JBBYHR010000001.1"/>
</dbReference>
<feature type="domain" description="PAC" evidence="9">
    <location>
        <begin position="895"/>
        <end position="951"/>
    </location>
</feature>
<dbReference type="Pfam" id="PF00512">
    <property type="entry name" value="HisKA"/>
    <property type="match status" value="1"/>
</dbReference>
<evidence type="ECO:0000256" key="1">
    <source>
        <dbReference type="ARBA" id="ARBA00000085"/>
    </source>
</evidence>
<dbReference type="InterPro" id="IPR004358">
    <property type="entry name" value="Sig_transdc_His_kin-like_C"/>
</dbReference>
<dbReference type="CDD" id="cd00130">
    <property type="entry name" value="PAS"/>
    <property type="match status" value="2"/>
</dbReference>
<dbReference type="PANTHER" id="PTHR43304">
    <property type="entry name" value="PHYTOCHROME-LIKE PROTEIN CPH1"/>
    <property type="match status" value="1"/>
</dbReference>
<feature type="domain" description="Histidine kinase" evidence="7">
    <location>
        <begin position="1116"/>
        <end position="1342"/>
    </location>
</feature>
<feature type="domain" description="PAS" evidence="8">
    <location>
        <begin position="433"/>
        <end position="503"/>
    </location>
</feature>
<dbReference type="EC" id="2.7.13.3" evidence="2"/>
<gene>
    <name evidence="10" type="ORF">AAEO56_00635</name>
</gene>